<gene>
    <name evidence="2" type="ORF">A1O1_06821</name>
</gene>
<feature type="region of interest" description="Disordered" evidence="1">
    <location>
        <begin position="443"/>
        <end position="465"/>
    </location>
</feature>
<feature type="compositionally biased region" description="Polar residues" evidence="1">
    <location>
        <begin position="22"/>
        <end position="65"/>
    </location>
</feature>
<comment type="caution">
    <text evidence="2">The sequence shown here is derived from an EMBL/GenBank/DDBJ whole genome shotgun (WGS) entry which is preliminary data.</text>
</comment>
<protein>
    <submittedName>
        <fullName evidence="2">Uncharacterized protein</fullName>
    </submittedName>
</protein>
<dbReference type="STRING" id="1182541.W9XRK6"/>
<reference evidence="2 3" key="1">
    <citation type="submission" date="2013-03" db="EMBL/GenBank/DDBJ databases">
        <title>The Genome Sequence of Capronia coronata CBS 617.96.</title>
        <authorList>
            <consortium name="The Broad Institute Genomics Platform"/>
            <person name="Cuomo C."/>
            <person name="de Hoog S."/>
            <person name="Gorbushina A."/>
            <person name="Walker B."/>
            <person name="Young S.K."/>
            <person name="Zeng Q."/>
            <person name="Gargeya S."/>
            <person name="Fitzgerald M."/>
            <person name="Haas B."/>
            <person name="Abouelleil A."/>
            <person name="Allen A.W."/>
            <person name="Alvarado L."/>
            <person name="Arachchi H.M."/>
            <person name="Berlin A.M."/>
            <person name="Chapman S.B."/>
            <person name="Gainer-Dewar J."/>
            <person name="Goldberg J."/>
            <person name="Griggs A."/>
            <person name="Gujja S."/>
            <person name="Hansen M."/>
            <person name="Howarth C."/>
            <person name="Imamovic A."/>
            <person name="Ireland A."/>
            <person name="Larimer J."/>
            <person name="McCowan C."/>
            <person name="Murphy C."/>
            <person name="Pearson M."/>
            <person name="Poon T.W."/>
            <person name="Priest M."/>
            <person name="Roberts A."/>
            <person name="Saif S."/>
            <person name="Shea T."/>
            <person name="Sisk P."/>
            <person name="Sykes S."/>
            <person name="Wortman J."/>
            <person name="Nusbaum C."/>
            <person name="Birren B."/>
        </authorList>
    </citation>
    <scope>NUCLEOTIDE SEQUENCE [LARGE SCALE GENOMIC DNA]</scope>
    <source>
        <strain evidence="2 3">CBS 617.96</strain>
    </source>
</reference>
<evidence type="ECO:0000256" key="1">
    <source>
        <dbReference type="SAM" id="MobiDB-lite"/>
    </source>
</evidence>
<dbReference type="AlphaFoldDB" id="W9XRK6"/>
<dbReference type="HOGENOM" id="CLU_043292_0_0_1"/>
<name>W9XRK6_9EURO</name>
<feature type="region of interest" description="Disordered" evidence="1">
    <location>
        <begin position="1"/>
        <end position="216"/>
    </location>
</feature>
<evidence type="ECO:0000313" key="2">
    <source>
        <dbReference type="EMBL" id="EXJ83202.1"/>
    </source>
</evidence>
<feature type="compositionally biased region" description="Polar residues" evidence="1">
    <location>
        <begin position="131"/>
        <end position="156"/>
    </location>
</feature>
<dbReference type="GeneID" id="19161687"/>
<evidence type="ECO:0000313" key="3">
    <source>
        <dbReference type="Proteomes" id="UP000019484"/>
    </source>
</evidence>
<proteinExistence type="predicted"/>
<accession>W9XRK6</accession>
<sequence length="465" mass="49665">MPIPVRTPVRSPSKADKAREGQSLQQTSRGQTRSLTRLTNNVSKAPSQLKTDVDSATTITSSATRQAREIRPGISRSVPVATPAAGHGRSLSAVSARNASAKDDTSDRSRASSQKADTTAPGKSVHGRNVSVATTRPGTTHSRTISASTSADTGTRNLHGAIPKRSGLTDKPTLKKPDFNNYKQHYSPKKTTQVSAAASAPVRLGGGGASVGETSTETRRLQDELLQLAVLYEKSQSTLQSYESSIKTRLAACSDGLKQQIQSLESVERGQLTKVNADAAKTWTEAGSAVSAGSNRSLILAHSVRVLNEITARGGPLDIVMSQFDEWQVSAVSKTSNRANRDARDSTAPGLLAPLDPQWSALVDSVQNRVRTCSESLADLQGPSDSSSIGLLLKMLSRLAEEILREIAICRDVEAFILQREQEWMEAAISRALFEAGSHSPGQLGQLGQSGHHHVRKGIWDTHGT</sequence>
<dbReference type="EMBL" id="AMWN01000006">
    <property type="protein sequence ID" value="EXJ83202.1"/>
    <property type="molecule type" value="Genomic_DNA"/>
</dbReference>
<dbReference type="RefSeq" id="XP_007725888.1">
    <property type="nucleotide sequence ID" value="XM_007727698.1"/>
</dbReference>
<organism evidence="2 3">
    <name type="scientific">Capronia coronata CBS 617.96</name>
    <dbReference type="NCBI Taxonomy" id="1182541"/>
    <lineage>
        <taxon>Eukaryota</taxon>
        <taxon>Fungi</taxon>
        <taxon>Dikarya</taxon>
        <taxon>Ascomycota</taxon>
        <taxon>Pezizomycotina</taxon>
        <taxon>Eurotiomycetes</taxon>
        <taxon>Chaetothyriomycetidae</taxon>
        <taxon>Chaetothyriales</taxon>
        <taxon>Herpotrichiellaceae</taxon>
        <taxon>Capronia</taxon>
    </lineage>
</organism>
<feature type="compositionally biased region" description="Polar residues" evidence="1">
    <location>
        <begin position="181"/>
        <end position="196"/>
    </location>
</feature>
<keyword evidence="3" id="KW-1185">Reference proteome</keyword>
<dbReference type="Proteomes" id="UP000019484">
    <property type="component" value="Unassembled WGS sequence"/>
</dbReference>
<dbReference type="eggNOG" id="ENOG502S23J">
    <property type="taxonomic scope" value="Eukaryota"/>
</dbReference>
<dbReference type="OrthoDB" id="432544at2759"/>
<feature type="compositionally biased region" description="Basic and acidic residues" evidence="1">
    <location>
        <begin position="100"/>
        <end position="110"/>
    </location>
</feature>